<dbReference type="Gene3D" id="3.80.10.10">
    <property type="entry name" value="Ribonuclease Inhibitor"/>
    <property type="match status" value="1"/>
</dbReference>
<sequence length="64" mass="7419">MKTVNDLLKESSGFDFSCRVLDLSNKGLTSLEGIEKFKKVEYLTLFRNDILKIEYLDELTSLKQ</sequence>
<reference evidence="1 2" key="1">
    <citation type="submission" date="2018-01" db="EMBL/GenBank/DDBJ databases">
        <title>Co-occurrence of chitin degradation, pigmentation and bioactivity in marine Pseudoalteromonas.</title>
        <authorList>
            <person name="Paulsen S."/>
            <person name="Gram L."/>
            <person name="Machado H."/>
        </authorList>
    </citation>
    <scope>NUCLEOTIDE SEQUENCE [LARGE SCALE GENOMIC DNA]</scope>
    <source>
        <strain evidence="1 2">S3898</strain>
    </source>
</reference>
<dbReference type="EMBL" id="PPSX01000213">
    <property type="protein sequence ID" value="RZQ51135.1"/>
    <property type="molecule type" value="Genomic_DNA"/>
</dbReference>
<organism evidence="1 2">
    <name type="scientific">Pseudoalteromonas phenolica</name>
    <dbReference type="NCBI Taxonomy" id="161398"/>
    <lineage>
        <taxon>Bacteria</taxon>
        <taxon>Pseudomonadati</taxon>
        <taxon>Pseudomonadota</taxon>
        <taxon>Gammaproteobacteria</taxon>
        <taxon>Alteromonadales</taxon>
        <taxon>Pseudoalteromonadaceae</taxon>
        <taxon>Pseudoalteromonas</taxon>
    </lineage>
</organism>
<evidence type="ECO:0008006" key="3">
    <source>
        <dbReference type="Google" id="ProtNLM"/>
    </source>
</evidence>
<proteinExistence type="predicted"/>
<comment type="caution">
    <text evidence="1">The sequence shown here is derived from an EMBL/GenBank/DDBJ whole genome shotgun (WGS) entry which is preliminary data.</text>
</comment>
<dbReference type="AlphaFoldDB" id="A0A4Q7IHT7"/>
<gene>
    <name evidence="1" type="ORF">C1E23_21225</name>
</gene>
<dbReference type="InterPro" id="IPR032675">
    <property type="entry name" value="LRR_dom_sf"/>
</dbReference>
<protein>
    <recommendedName>
        <fullName evidence="3">Internalin</fullName>
    </recommendedName>
</protein>
<evidence type="ECO:0000313" key="2">
    <source>
        <dbReference type="Proteomes" id="UP000291338"/>
    </source>
</evidence>
<dbReference type="Proteomes" id="UP000291338">
    <property type="component" value="Unassembled WGS sequence"/>
</dbReference>
<evidence type="ECO:0000313" key="1">
    <source>
        <dbReference type="EMBL" id="RZQ51135.1"/>
    </source>
</evidence>
<accession>A0A4Q7IHT7</accession>
<dbReference type="SUPFAM" id="SSF52058">
    <property type="entry name" value="L domain-like"/>
    <property type="match status" value="1"/>
</dbReference>
<name>A0A4Q7IHT7_9GAMM</name>
<dbReference type="RefSeq" id="WP_206076530.1">
    <property type="nucleotide sequence ID" value="NZ_PPSX01000213.1"/>
</dbReference>
<feature type="non-terminal residue" evidence="1">
    <location>
        <position position="64"/>
    </location>
</feature>